<reference evidence="1 2" key="1">
    <citation type="submission" date="2017-06" db="EMBL/GenBank/DDBJ databases">
        <title>Complete Genome Sequence of the Carbazole-Degrading Bacterium Acinetobacter johnsonii IC001.</title>
        <authorList>
            <person name="Vejarano F."/>
            <person name="Suzuki-Minakuchi C."/>
            <person name="Ohtsubo Y."/>
            <person name="Tsuda M."/>
            <person name="Okada K."/>
            <person name="Nojiri H."/>
        </authorList>
    </citation>
    <scope>NUCLEOTIDE SEQUENCE [LARGE SCALE GENOMIC DNA]</scope>
    <source>
        <strain evidence="1 2">IC001</strain>
    </source>
</reference>
<protein>
    <submittedName>
        <fullName evidence="1">Uncharacterized protein</fullName>
    </submittedName>
</protein>
<evidence type="ECO:0000313" key="2">
    <source>
        <dbReference type="Proteomes" id="UP000276980"/>
    </source>
</evidence>
<evidence type="ECO:0000313" key="1">
    <source>
        <dbReference type="EMBL" id="AZN62858.1"/>
    </source>
</evidence>
<dbReference type="Proteomes" id="UP000276980">
    <property type="component" value="Chromosome"/>
</dbReference>
<proteinExistence type="predicted"/>
<dbReference type="AlphaFoldDB" id="A0A3S9AH02"/>
<sequence>MLKLPQMNKQDVDTFLDIECVITAARELGIIGEEPINLEKVNNLKSEIQNKSPEVFDALEKFQKAYKEWFENITKAKTGQVSQDDIDIILKKDKLRKQLMDACSAAKSSK</sequence>
<dbReference type="EMBL" id="CP022298">
    <property type="protein sequence ID" value="AZN62858.1"/>
    <property type="molecule type" value="Genomic_DNA"/>
</dbReference>
<accession>A0A3S9AH02</accession>
<organism evidence="1 2">
    <name type="scientific">Acinetobacter johnsonii</name>
    <dbReference type="NCBI Taxonomy" id="40214"/>
    <lineage>
        <taxon>Bacteria</taxon>
        <taxon>Pseudomonadati</taxon>
        <taxon>Pseudomonadota</taxon>
        <taxon>Gammaproteobacteria</taxon>
        <taxon>Moraxellales</taxon>
        <taxon>Moraxellaceae</taxon>
        <taxon>Acinetobacter</taxon>
    </lineage>
</organism>
<name>A0A3S9AH02_ACIJO</name>
<dbReference type="RefSeq" id="WP_126035071.1">
    <property type="nucleotide sequence ID" value="NZ_CP022298.1"/>
</dbReference>
<gene>
    <name evidence="1" type="ORF">CFH90_01905</name>
</gene>